<keyword evidence="2" id="KW-0808">Transferase</keyword>
<dbReference type="CDD" id="cd04301">
    <property type="entry name" value="NAT_SF"/>
    <property type="match status" value="1"/>
</dbReference>
<keyword evidence="3" id="KW-1185">Reference proteome</keyword>
<dbReference type="KEGG" id="tig:THII_3308"/>
<dbReference type="Proteomes" id="UP000031623">
    <property type="component" value="Chromosome"/>
</dbReference>
<evidence type="ECO:0000313" key="2">
    <source>
        <dbReference type="EMBL" id="BAP57605.1"/>
    </source>
</evidence>
<sequence length="161" mass="18406">MEILTMSETILRAAREDDRISIMKVMESANMHYIPSPEMLELDISCFFVAEVSGTIVGAAGYRILSPTTAKTTLMAVLPEYKGKGIGNILQTRRMEEMYQRGIKILTTNADLPETISWYQKHFGYRPVGKLKKQHEFGNPNISEWTTLEVNLEDWKHASHR</sequence>
<dbReference type="EMBL" id="AP014633">
    <property type="protein sequence ID" value="BAP57605.1"/>
    <property type="molecule type" value="Genomic_DNA"/>
</dbReference>
<feature type="domain" description="N-acetyltransferase" evidence="1">
    <location>
        <begin position="9"/>
        <end position="149"/>
    </location>
</feature>
<name>A0A090APV5_9GAMM</name>
<dbReference type="SUPFAM" id="SSF55729">
    <property type="entry name" value="Acyl-CoA N-acyltransferases (Nat)"/>
    <property type="match status" value="1"/>
</dbReference>
<dbReference type="STRING" id="40754.THII_3308"/>
<dbReference type="AlphaFoldDB" id="A0A090APV5"/>
<organism evidence="2 3">
    <name type="scientific">Thioploca ingrica</name>
    <dbReference type="NCBI Taxonomy" id="40754"/>
    <lineage>
        <taxon>Bacteria</taxon>
        <taxon>Pseudomonadati</taxon>
        <taxon>Pseudomonadota</taxon>
        <taxon>Gammaproteobacteria</taxon>
        <taxon>Thiotrichales</taxon>
        <taxon>Thiotrichaceae</taxon>
        <taxon>Thioploca</taxon>
    </lineage>
</organism>
<reference evidence="2 3" key="1">
    <citation type="journal article" date="2014" name="ISME J.">
        <title>Ecophysiology of Thioploca ingrica as revealed by the complete genome sequence supplemented with proteomic evidence.</title>
        <authorList>
            <person name="Kojima H."/>
            <person name="Ogura Y."/>
            <person name="Yamamoto N."/>
            <person name="Togashi T."/>
            <person name="Mori H."/>
            <person name="Watanabe T."/>
            <person name="Nemoto F."/>
            <person name="Kurokawa K."/>
            <person name="Hayashi T."/>
            <person name="Fukui M."/>
        </authorList>
    </citation>
    <scope>NUCLEOTIDE SEQUENCE [LARGE SCALE GENOMIC DNA]</scope>
</reference>
<evidence type="ECO:0000259" key="1">
    <source>
        <dbReference type="PROSITE" id="PS51186"/>
    </source>
</evidence>
<dbReference type="InterPro" id="IPR000182">
    <property type="entry name" value="GNAT_dom"/>
</dbReference>
<dbReference type="HOGENOM" id="CLU_1642942_0_0_6"/>
<accession>A0A090APV5</accession>
<dbReference type="Gene3D" id="3.40.630.30">
    <property type="match status" value="1"/>
</dbReference>
<proteinExistence type="predicted"/>
<dbReference type="PROSITE" id="PS51186">
    <property type="entry name" value="GNAT"/>
    <property type="match status" value="1"/>
</dbReference>
<protein>
    <submittedName>
        <fullName evidence="2">GCN5-like N-acetyltransferase</fullName>
    </submittedName>
</protein>
<evidence type="ECO:0000313" key="3">
    <source>
        <dbReference type="Proteomes" id="UP000031623"/>
    </source>
</evidence>
<dbReference type="GO" id="GO:0016747">
    <property type="term" value="F:acyltransferase activity, transferring groups other than amino-acyl groups"/>
    <property type="evidence" value="ECO:0007669"/>
    <property type="project" value="InterPro"/>
</dbReference>
<gene>
    <name evidence="2" type="ORF">THII_3308</name>
</gene>
<dbReference type="Pfam" id="PF00583">
    <property type="entry name" value="Acetyltransf_1"/>
    <property type="match status" value="1"/>
</dbReference>
<dbReference type="InterPro" id="IPR016181">
    <property type="entry name" value="Acyl_CoA_acyltransferase"/>
</dbReference>